<accession>A0ABQ6NTP8</accession>
<evidence type="ECO:0000313" key="2">
    <source>
        <dbReference type="Proteomes" id="UP001285921"/>
    </source>
</evidence>
<protein>
    <submittedName>
        <fullName evidence="1">Uncharacterized protein</fullName>
    </submittedName>
</protein>
<evidence type="ECO:0000313" key="1">
    <source>
        <dbReference type="EMBL" id="GMK47415.1"/>
    </source>
</evidence>
<sequence length="52" mass="6092">MLKIDSPQVELTLKEPVLMKASYGRSKYVTTIIFRTDEPGRMMEEIKSKMDR</sequence>
<name>A0ABQ6NTP8_9BACL</name>
<reference evidence="1 2" key="1">
    <citation type="submission" date="2023-05" db="EMBL/GenBank/DDBJ databases">
        <title>Draft genome of Paenibacillus sp. CCS26.</title>
        <authorList>
            <person name="Akita H."/>
            <person name="Shinto Y."/>
            <person name="Kimura Z."/>
        </authorList>
    </citation>
    <scope>NUCLEOTIDE SEQUENCE [LARGE SCALE GENOMIC DNA]</scope>
    <source>
        <strain evidence="1 2">CCS26</strain>
    </source>
</reference>
<organism evidence="1 2">
    <name type="scientific">Paenibacillus glycanilyticus</name>
    <dbReference type="NCBI Taxonomy" id="126569"/>
    <lineage>
        <taxon>Bacteria</taxon>
        <taxon>Bacillati</taxon>
        <taxon>Bacillota</taxon>
        <taxon>Bacilli</taxon>
        <taxon>Bacillales</taxon>
        <taxon>Paenibacillaceae</taxon>
        <taxon>Paenibacillus</taxon>
    </lineage>
</organism>
<keyword evidence="2" id="KW-1185">Reference proteome</keyword>
<dbReference type="Proteomes" id="UP001285921">
    <property type="component" value="Unassembled WGS sequence"/>
</dbReference>
<proteinExistence type="predicted"/>
<dbReference type="EMBL" id="BTCL01000019">
    <property type="protein sequence ID" value="GMK47415.1"/>
    <property type="molecule type" value="Genomic_DNA"/>
</dbReference>
<gene>
    <name evidence="1" type="ORF">PghCCS26_45450</name>
</gene>
<comment type="caution">
    <text evidence="1">The sequence shown here is derived from an EMBL/GenBank/DDBJ whole genome shotgun (WGS) entry which is preliminary data.</text>
</comment>